<gene>
    <name evidence="1" type="ORF">OWV82_023467</name>
</gene>
<sequence>MANTIAEQIRCTAALGGAYNWRKVIMIYEDNANSVDTGNLSLLSENLQITGSEIDHRLVLPPFSYLTNPKQVVQEELEKLLRTESRVFITLQLSLPMAIHLFRQAKEIGHGGRLNLVIEKDKNSIKVGDVGTGLAGAAIWPGDLKRDPKGRAMPTDAKPFIVGVPARTTFHKFVKVIYSNNPQQIQYDGFCGDLCYKVLQVLEYALPYEFVIHHGTYDDLVYNKNYDAVIGDVAILVNRKNSWNLLNQIQSQGNWHHFDLYDVRGLIPGAQMELRIQWPWNSQIGTALWFNFSSLFFSHRERVYSNLTRLVVIVWLFVVFYLKLKLYCQPFFNAHSAEAETKSLMFRYKEYSATKPTYRFGGFGFVFQKGSPLAVEFSEAILKLSENGELKSLEEKWFAPSPECSGSADVTDNETESLSLHNFWVLYIVSGITSTICVLLFLVKNYGHHQDSSEGNITSSARSLWSRVVESAKYICNSREKKIPGRD</sequence>
<proteinExistence type="predicted"/>
<protein>
    <submittedName>
        <fullName evidence="1">Glutamate receptor</fullName>
    </submittedName>
</protein>
<comment type="caution">
    <text evidence="1">The sequence shown here is derived from an EMBL/GenBank/DDBJ whole genome shotgun (WGS) entry which is preliminary data.</text>
</comment>
<dbReference type="Proteomes" id="UP001164539">
    <property type="component" value="Chromosome 13"/>
</dbReference>
<reference evidence="1 2" key="1">
    <citation type="journal article" date="2023" name="Science">
        <title>Complex scaffold remodeling in plant triterpene biosynthesis.</title>
        <authorList>
            <person name="De La Pena R."/>
            <person name="Hodgson H."/>
            <person name="Liu J.C."/>
            <person name="Stephenson M.J."/>
            <person name="Martin A.C."/>
            <person name="Owen C."/>
            <person name="Harkess A."/>
            <person name="Leebens-Mack J."/>
            <person name="Jimenez L.E."/>
            <person name="Osbourn A."/>
            <person name="Sattely E.S."/>
        </authorList>
    </citation>
    <scope>NUCLEOTIDE SEQUENCE [LARGE SCALE GENOMIC DNA]</scope>
    <source>
        <strain evidence="2">cv. JPN11</strain>
        <tissue evidence="1">Leaf</tissue>
    </source>
</reference>
<accession>A0ACC1WY67</accession>
<evidence type="ECO:0000313" key="2">
    <source>
        <dbReference type="Proteomes" id="UP001164539"/>
    </source>
</evidence>
<evidence type="ECO:0000313" key="1">
    <source>
        <dbReference type="EMBL" id="KAJ4703587.1"/>
    </source>
</evidence>
<name>A0ACC1WY67_MELAZ</name>
<keyword evidence="1" id="KW-0675">Receptor</keyword>
<keyword evidence="2" id="KW-1185">Reference proteome</keyword>
<dbReference type="EMBL" id="CM051406">
    <property type="protein sequence ID" value="KAJ4703587.1"/>
    <property type="molecule type" value="Genomic_DNA"/>
</dbReference>
<organism evidence="1 2">
    <name type="scientific">Melia azedarach</name>
    <name type="common">Chinaberry tree</name>
    <dbReference type="NCBI Taxonomy" id="155640"/>
    <lineage>
        <taxon>Eukaryota</taxon>
        <taxon>Viridiplantae</taxon>
        <taxon>Streptophyta</taxon>
        <taxon>Embryophyta</taxon>
        <taxon>Tracheophyta</taxon>
        <taxon>Spermatophyta</taxon>
        <taxon>Magnoliopsida</taxon>
        <taxon>eudicotyledons</taxon>
        <taxon>Gunneridae</taxon>
        <taxon>Pentapetalae</taxon>
        <taxon>rosids</taxon>
        <taxon>malvids</taxon>
        <taxon>Sapindales</taxon>
        <taxon>Meliaceae</taxon>
        <taxon>Melia</taxon>
    </lineage>
</organism>